<dbReference type="InterPro" id="IPR003807">
    <property type="entry name" value="DUF202"/>
</dbReference>
<keyword evidence="4 6" id="KW-1133">Transmembrane helix</keyword>
<feature type="transmembrane region" description="Helical" evidence="6">
    <location>
        <begin position="20"/>
        <end position="38"/>
    </location>
</feature>
<keyword evidence="3 6" id="KW-0812">Transmembrane</keyword>
<accession>A0A511W0T9</accession>
<name>A0A511W0T9_9BACI</name>
<feature type="transmembrane region" description="Helical" evidence="6">
    <location>
        <begin position="58"/>
        <end position="76"/>
    </location>
</feature>
<organism evidence="8 9">
    <name type="scientific">Alkalibacillus haloalkaliphilus</name>
    <dbReference type="NCBI Taxonomy" id="94136"/>
    <lineage>
        <taxon>Bacteria</taxon>
        <taxon>Bacillati</taxon>
        <taxon>Bacillota</taxon>
        <taxon>Bacilli</taxon>
        <taxon>Bacillales</taxon>
        <taxon>Bacillaceae</taxon>
        <taxon>Alkalibacillus</taxon>
    </lineage>
</organism>
<sequence>MEPTKDSNYIQQHLANERTYLAWIRTALAIIGIGFLIVNIHFSTNTSLTPYSDRLAEMIGILSVLIGLVGIIFATVHYVRKRTQINEQTFKPAVHLVWLISGLMILMVILFFLYFYLY</sequence>
<dbReference type="PANTHER" id="PTHR34187:SF2">
    <property type="entry name" value="DUF202 DOMAIN-CONTAINING PROTEIN"/>
    <property type="match status" value="1"/>
</dbReference>
<dbReference type="AlphaFoldDB" id="A0A511W0T9"/>
<dbReference type="PANTHER" id="PTHR34187">
    <property type="entry name" value="FGR18P"/>
    <property type="match status" value="1"/>
</dbReference>
<keyword evidence="2" id="KW-1003">Cell membrane</keyword>
<keyword evidence="9" id="KW-1185">Reference proteome</keyword>
<dbReference type="Pfam" id="PF02656">
    <property type="entry name" value="DUF202"/>
    <property type="match status" value="1"/>
</dbReference>
<comment type="subcellular location">
    <subcellularLocation>
        <location evidence="1">Cell membrane</location>
        <topology evidence="1">Multi-pass membrane protein</topology>
    </subcellularLocation>
</comment>
<evidence type="ECO:0000256" key="5">
    <source>
        <dbReference type="ARBA" id="ARBA00023136"/>
    </source>
</evidence>
<evidence type="ECO:0000256" key="2">
    <source>
        <dbReference type="ARBA" id="ARBA00022475"/>
    </source>
</evidence>
<protein>
    <recommendedName>
        <fullName evidence="7">DUF202 domain-containing protein</fullName>
    </recommendedName>
</protein>
<feature type="transmembrane region" description="Helical" evidence="6">
    <location>
        <begin position="96"/>
        <end position="117"/>
    </location>
</feature>
<dbReference type="InterPro" id="IPR052053">
    <property type="entry name" value="IM_YidH-like"/>
</dbReference>
<keyword evidence="5 6" id="KW-0472">Membrane</keyword>
<dbReference type="RefSeq" id="WP_017185086.1">
    <property type="nucleotide sequence ID" value="NZ_BJYA01000001.1"/>
</dbReference>
<evidence type="ECO:0000256" key="6">
    <source>
        <dbReference type="SAM" id="Phobius"/>
    </source>
</evidence>
<proteinExistence type="predicted"/>
<dbReference type="GO" id="GO:0005886">
    <property type="term" value="C:plasma membrane"/>
    <property type="evidence" value="ECO:0007669"/>
    <property type="project" value="UniProtKB-SubCell"/>
</dbReference>
<feature type="domain" description="DUF202" evidence="7">
    <location>
        <begin position="12"/>
        <end position="82"/>
    </location>
</feature>
<evidence type="ECO:0000256" key="1">
    <source>
        <dbReference type="ARBA" id="ARBA00004651"/>
    </source>
</evidence>
<evidence type="ECO:0000256" key="4">
    <source>
        <dbReference type="ARBA" id="ARBA00022989"/>
    </source>
</evidence>
<evidence type="ECO:0000256" key="3">
    <source>
        <dbReference type="ARBA" id="ARBA00022692"/>
    </source>
</evidence>
<evidence type="ECO:0000313" key="9">
    <source>
        <dbReference type="Proteomes" id="UP000321440"/>
    </source>
</evidence>
<reference evidence="8 9" key="1">
    <citation type="submission" date="2019-07" db="EMBL/GenBank/DDBJ databases">
        <title>Whole genome shotgun sequence of Alkalibacillus haloalkaliphilus NBRC 103110.</title>
        <authorList>
            <person name="Hosoyama A."/>
            <person name="Uohara A."/>
            <person name="Ohji S."/>
            <person name="Ichikawa N."/>
        </authorList>
    </citation>
    <scope>NUCLEOTIDE SEQUENCE [LARGE SCALE GENOMIC DNA]</scope>
    <source>
        <strain evidence="8 9">NBRC 103110</strain>
    </source>
</reference>
<gene>
    <name evidence="8" type="ORF">AHA02nite_04710</name>
</gene>
<evidence type="ECO:0000259" key="7">
    <source>
        <dbReference type="Pfam" id="PF02656"/>
    </source>
</evidence>
<dbReference type="EMBL" id="BJYA01000001">
    <property type="protein sequence ID" value="GEN44695.1"/>
    <property type="molecule type" value="Genomic_DNA"/>
</dbReference>
<dbReference type="Proteomes" id="UP000321440">
    <property type="component" value="Unassembled WGS sequence"/>
</dbReference>
<dbReference type="OrthoDB" id="582337at2"/>
<evidence type="ECO:0000313" key="8">
    <source>
        <dbReference type="EMBL" id="GEN44695.1"/>
    </source>
</evidence>
<comment type="caution">
    <text evidence="8">The sequence shown here is derived from an EMBL/GenBank/DDBJ whole genome shotgun (WGS) entry which is preliminary data.</text>
</comment>